<organism evidence="2 3">
    <name type="scientific">Mytilus galloprovincialis</name>
    <name type="common">Mediterranean mussel</name>
    <dbReference type="NCBI Taxonomy" id="29158"/>
    <lineage>
        <taxon>Eukaryota</taxon>
        <taxon>Metazoa</taxon>
        <taxon>Spiralia</taxon>
        <taxon>Lophotrochozoa</taxon>
        <taxon>Mollusca</taxon>
        <taxon>Bivalvia</taxon>
        <taxon>Autobranchia</taxon>
        <taxon>Pteriomorphia</taxon>
        <taxon>Mytilida</taxon>
        <taxon>Mytiloidea</taxon>
        <taxon>Mytilidae</taxon>
        <taxon>Mytilinae</taxon>
        <taxon>Mytilus</taxon>
    </lineage>
</organism>
<keyword evidence="3" id="KW-1185">Reference proteome</keyword>
<evidence type="ECO:0000256" key="1">
    <source>
        <dbReference type="SAM" id="Phobius"/>
    </source>
</evidence>
<feature type="transmembrane region" description="Helical" evidence="1">
    <location>
        <begin position="30"/>
        <end position="52"/>
    </location>
</feature>
<protein>
    <submittedName>
        <fullName evidence="2">Uncharacterized protein</fullName>
    </submittedName>
</protein>
<evidence type="ECO:0000313" key="3">
    <source>
        <dbReference type="Proteomes" id="UP000596742"/>
    </source>
</evidence>
<feature type="non-terminal residue" evidence="2">
    <location>
        <position position="1"/>
    </location>
</feature>
<comment type="caution">
    <text evidence="2">The sequence shown here is derived from an EMBL/GenBank/DDBJ whole genome shotgun (WGS) entry which is preliminary data.</text>
</comment>
<dbReference type="EMBL" id="UYJE01009058">
    <property type="protein sequence ID" value="VDI69671.1"/>
    <property type="molecule type" value="Genomic_DNA"/>
</dbReference>
<sequence length="55" mass="5934">IQFAAILSSIYSLVMVIVLIGVIQEAVDEGWCSITAIFLLFVAGVFIVATLLHPK</sequence>
<gene>
    <name evidence="2" type="ORF">MGAL_10B041955</name>
</gene>
<keyword evidence="1" id="KW-0472">Membrane</keyword>
<keyword evidence="1" id="KW-0812">Transmembrane</keyword>
<name>A0A8B6GUI6_MYTGA</name>
<keyword evidence="1" id="KW-1133">Transmembrane helix</keyword>
<feature type="non-terminal residue" evidence="2">
    <location>
        <position position="55"/>
    </location>
</feature>
<reference evidence="2" key="1">
    <citation type="submission" date="2018-11" db="EMBL/GenBank/DDBJ databases">
        <authorList>
            <person name="Alioto T."/>
            <person name="Alioto T."/>
        </authorList>
    </citation>
    <scope>NUCLEOTIDE SEQUENCE</scope>
</reference>
<dbReference type="AlphaFoldDB" id="A0A8B6GUI6"/>
<proteinExistence type="predicted"/>
<evidence type="ECO:0000313" key="2">
    <source>
        <dbReference type="EMBL" id="VDI69671.1"/>
    </source>
</evidence>
<dbReference type="Proteomes" id="UP000596742">
    <property type="component" value="Unassembled WGS sequence"/>
</dbReference>
<accession>A0A8B6GUI6</accession>
<dbReference type="OrthoDB" id="370884at2759"/>
<feature type="transmembrane region" description="Helical" evidence="1">
    <location>
        <begin position="6"/>
        <end position="23"/>
    </location>
</feature>